<feature type="transmembrane region" description="Helical" evidence="7">
    <location>
        <begin position="226"/>
        <end position="250"/>
    </location>
</feature>
<dbReference type="Proteomes" id="UP000694557">
    <property type="component" value="Unassembled WGS sequence"/>
</dbReference>
<dbReference type="InterPro" id="IPR008952">
    <property type="entry name" value="Tetraspanin_EC2_sf"/>
</dbReference>
<evidence type="ECO:0000256" key="4">
    <source>
        <dbReference type="ARBA" id="ARBA00022989"/>
    </source>
</evidence>
<dbReference type="PANTHER" id="PTHR19282:SF544">
    <property type="entry name" value="TETRASPANIN"/>
    <property type="match status" value="1"/>
</dbReference>
<evidence type="ECO:0000256" key="6">
    <source>
        <dbReference type="PIRSR" id="PIRSR002419-1"/>
    </source>
</evidence>
<evidence type="ECO:0000313" key="9">
    <source>
        <dbReference type="Proteomes" id="UP000694557"/>
    </source>
</evidence>
<evidence type="ECO:0000256" key="1">
    <source>
        <dbReference type="ARBA" id="ARBA00004141"/>
    </source>
</evidence>
<protein>
    <recommendedName>
        <fullName evidence="7">Tetraspanin</fullName>
    </recommendedName>
</protein>
<comment type="subcellular location">
    <subcellularLocation>
        <location evidence="1 7">Membrane</location>
        <topology evidence="1 7">Multi-pass membrane protein</topology>
    </subcellularLocation>
</comment>
<sequence>MAKLNSCFQRLFVFFNLLFAIVGGVIIGLGLLGQFAYNDSTSEFENQSKGFLVMYLFENQSKGFLVMYLVGGITMAMSLLGAYGAHREKRIPLIVFLVACFIGCFGLLRLAVPTAMYRSEMMQIVEAKFREGLPLNEASPDVRQFTERIQLNLKCCGLFSYTDWGNNVPDSCLCQGEDDQMEGTCLNIPYRLLFLSEYRMTGHQKLIYKQTCFPILEGYLAKALDILLGVSFGFAALALLGAVMSAVLLAQLRSSTVGVPVVFSVSSHPSKFSFSSHPPKYTELYNEPEKTEK</sequence>
<dbReference type="GeneTree" id="ENSGT00940000166983"/>
<proteinExistence type="inferred from homology"/>
<name>A0A8C7N522_ONCKI</name>
<evidence type="ECO:0000256" key="3">
    <source>
        <dbReference type="ARBA" id="ARBA00022692"/>
    </source>
</evidence>
<evidence type="ECO:0000256" key="2">
    <source>
        <dbReference type="ARBA" id="ARBA00006840"/>
    </source>
</evidence>
<reference evidence="8" key="1">
    <citation type="submission" date="2025-08" db="UniProtKB">
        <authorList>
            <consortium name="Ensembl"/>
        </authorList>
    </citation>
    <scope>IDENTIFICATION</scope>
</reference>
<dbReference type="Ensembl" id="ENSOKIT00005109975.1">
    <property type="protein sequence ID" value="ENSOKIP00005102640.1"/>
    <property type="gene ID" value="ENSOKIG00005045165.1"/>
</dbReference>
<feature type="disulfide bond" evidence="6">
    <location>
        <begin position="155"/>
        <end position="185"/>
    </location>
</feature>
<feature type="transmembrane region" description="Helical" evidence="7">
    <location>
        <begin position="91"/>
        <end position="112"/>
    </location>
</feature>
<organism evidence="8 9">
    <name type="scientific">Oncorhynchus kisutch</name>
    <name type="common">Coho salmon</name>
    <name type="synonym">Salmo kisutch</name>
    <dbReference type="NCBI Taxonomy" id="8019"/>
    <lineage>
        <taxon>Eukaryota</taxon>
        <taxon>Metazoa</taxon>
        <taxon>Chordata</taxon>
        <taxon>Craniata</taxon>
        <taxon>Vertebrata</taxon>
        <taxon>Euteleostomi</taxon>
        <taxon>Actinopterygii</taxon>
        <taxon>Neopterygii</taxon>
        <taxon>Teleostei</taxon>
        <taxon>Protacanthopterygii</taxon>
        <taxon>Salmoniformes</taxon>
        <taxon>Salmonidae</taxon>
        <taxon>Salmoninae</taxon>
        <taxon>Oncorhynchus</taxon>
    </lineage>
</organism>
<feature type="disulfide bond" evidence="6">
    <location>
        <begin position="156"/>
        <end position="174"/>
    </location>
</feature>
<reference evidence="8" key="2">
    <citation type="submission" date="2025-09" db="UniProtKB">
        <authorList>
            <consortium name="Ensembl"/>
        </authorList>
    </citation>
    <scope>IDENTIFICATION</scope>
</reference>
<dbReference type="InterPro" id="IPR000301">
    <property type="entry name" value="Tetraspanin_animals"/>
</dbReference>
<dbReference type="AlphaFoldDB" id="A0A8C7N522"/>
<keyword evidence="6" id="KW-1015">Disulfide bond</keyword>
<evidence type="ECO:0000256" key="5">
    <source>
        <dbReference type="ARBA" id="ARBA00023136"/>
    </source>
</evidence>
<dbReference type="Pfam" id="PF00335">
    <property type="entry name" value="Tetraspanin"/>
    <property type="match status" value="1"/>
</dbReference>
<dbReference type="PRINTS" id="PR00259">
    <property type="entry name" value="TMFOUR"/>
</dbReference>
<dbReference type="InterPro" id="IPR018499">
    <property type="entry name" value="Tetraspanin/Peripherin"/>
</dbReference>
<keyword evidence="4 7" id="KW-1133">Transmembrane helix</keyword>
<dbReference type="SUPFAM" id="SSF48652">
    <property type="entry name" value="Tetraspanin"/>
    <property type="match status" value="1"/>
</dbReference>
<keyword evidence="5 7" id="KW-0472">Membrane</keyword>
<dbReference type="Gene3D" id="1.10.1450.10">
    <property type="entry name" value="Tetraspanin"/>
    <property type="match status" value="1"/>
</dbReference>
<evidence type="ECO:0000313" key="8">
    <source>
        <dbReference type="Ensembl" id="ENSOKIP00005102640.1"/>
    </source>
</evidence>
<dbReference type="GO" id="GO:0005886">
    <property type="term" value="C:plasma membrane"/>
    <property type="evidence" value="ECO:0007669"/>
    <property type="project" value="TreeGrafter"/>
</dbReference>
<accession>A0A8C7N522</accession>
<feature type="transmembrane region" description="Helical" evidence="7">
    <location>
        <begin position="12"/>
        <end position="37"/>
    </location>
</feature>
<keyword evidence="3 7" id="KW-0812">Transmembrane</keyword>
<dbReference type="PIRSF" id="PIRSF002419">
    <property type="entry name" value="Tetraspanin"/>
    <property type="match status" value="1"/>
</dbReference>
<comment type="similarity">
    <text evidence="2 7">Belongs to the tetraspanin (TM4SF) family.</text>
</comment>
<evidence type="ECO:0000256" key="7">
    <source>
        <dbReference type="RuleBase" id="RU361218"/>
    </source>
</evidence>
<gene>
    <name evidence="8" type="primary">LOC116360538</name>
</gene>
<feature type="transmembrane region" description="Helical" evidence="7">
    <location>
        <begin position="64"/>
        <end position="84"/>
    </location>
</feature>
<dbReference type="PANTHER" id="PTHR19282">
    <property type="entry name" value="TETRASPANIN"/>
    <property type="match status" value="1"/>
</dbReference>
<keyword evidence="9" id="KW-1185">Reference proteome</keyword>